<keyword evidence="3 10" id="KW-0812">Transmembrane</keyword>
<evidence type="ECO:0000313" key="13">
    <source>
        <dbReference type="Proteomes" id="UP000693970"/>
    </source>
</evidence>
<feature type="transmembrane region" description="Helical" evidence="10">
    <location>
        <begin position="810"/>
        <end position="828"/>
    </location>
</feature>
<feature type="transmembrane region" description="Helical" evidence="10">
    <location>
        <begin position="924"/>
        <end position="953"/>
    </location>
</feature>
<gene>
    <name evidence="12" type="ORF">IV203_006073</name>
</gene>
<feature type="compositionally biased region" description="Polar residues" evidence="9">
    <location>
        <begin position="401"/>
        <end position="412"/>
    </location>
</feature>
<feature type="compositionally biased region" description="Polar residues" evidence="9">
    <location>
        <begin position="47"/>
        <end position="65"/>
    </location>
</feature>
<reference evidence="12" key="1">
    <citation type="journal article" date="2021" name="Sci. Rep.">
        <title>Diploid genomic architecture of Nitzschia inconspicua, an elite biomass production diatom.</title>
        <authorList>
            <person name="Oliver A."/>
            <person name="Podell S."/>
            <person name="Pinowska A."/>
            <person name="Traller J.C."/>
            <person name="Smith S.R."/>
            <person name="McClure R."/>
            <person name="Beliaev A."/>
            <person name="Bohutskyi P."/>
            <person name="Hill E.A."/>
            <person name="Rabines A."/>
            <person name="Zheng H."/>
            <person name="Allen L.Z."/>
            <person name="Kuo A."/>
            <person name="Grigoriev I.V."/>
            <person name="Allen A.E."/>
            <person name="Hazlebeck D."/>
            <person name="Allen E.E."/>
        </authorList>
    </citation>
    <scope>NUCLEOTIDE SEQUENCE</scope>
    <source>
        <strain evidence="12">Hildebrandi</strain>
    </source>
</reference>
<evidence type="ECO:0000256" key="2">
    <source>
        <dbReference type="ARBA" id="ARBA00022448"/>
    </source>
</evidence>
<evidence type="ECO:0000256" key="10">
    <source>
        <dbReference type="SAM" id="Phobius"/>
    </source>
</evidence>
<feature type="transmembrane region" description="Helical" evidence="10">
    <location>
        <begin position="109"/>
        <end position="126"/>
    </location>
</feature>
<dbReference type="InterPro" id="IPR018422">
    <property type="entry name" value="Cation/H_exchanger_CPA1"/>
</dbReference>
<evidence type="ECO:0000256" key="6">
    <source>
        <dbReference type="ARBA" id="ARBA00023065"/>
    </source>
</evidence>
<dbReference type="GO" id="GO:0005886">
    <property type="term" value="C:plasma membrane"/>
    <property type="evidence" value="ECO:0007669"/>
    <property type="project" value="TreeGrafter"/>
</dbReference>
<protein>
    <submittedName>
        <fullName evidence="12">Sodium/hydrogen exchanger</fullName>
    </submittedName>
</protein>
<feature type="domain" description="Cation/H+ exchanger transmembrane" evidence="11">
    <location>
        <begin position="566"/>
        <end position="829"/>
    </location>
</feature>
<feature type="domain" description="Cation/H+ exchanger transmembrane" evidence="11">
    <location>
        <begin position="900"/>
        <end position="1049"/>
    </location>
</feature>
<dbReference type="InterPro" id="IPR006153">
    <property type="entry name" value="Cation/H_exchanger_TM"/>
</dbReference>
<feature type="transmembrane region" description="Helical" evidence="10">
    <location>
        <begin position="583"/>
        <end position="603"/>
    </location>
</feature>
<dbReference type="GO" id="GO:0098719">
    <property type="term" value="P:sodium ion import across plasma membrane"/>
    <property type="evidence" value="ECO:0007669"/>
    <property type="project" value="TreeGrafter"/>
</dbReference>
<dbReference type="Proteomes" id="UP000693970">
    <property type="component" value="Unassembled WGS sequence"/>
</dbReference>
<dbReference type="AlphaFoldDB" id="A0A9K3KPH8"/>
<feature type="compositionally biased region" description="Basic and acidic residues" evidence="9">
    <location>
        <begin position="388"/>
        <end position="400"/>
    </location>
</feature>
<evidence type="ECO:0000256" key="3">
    <source>
        <dbReference type="ARBA" id="ARBA00022692"/>
    </source>
</evidence>
<feature type="transmembrane region" description="Helical" evidence="10">
    <location>
        <begin position="991"/>
        <end position="1010"/>
    </location>
</feature>
<reference evidence="12" key="2">
    <citation type="submission" date="2021-04" db="EMBL/GenBank/DDBJ databases">
        <authorList>
            <person name="Podell S."/>
        </authorList>
    </citation>
    <scope>NUCLEOTIDE SEQUENCE</scope>
    <source>
        <strain evidence="12">Hildebrandi</strain>
    </source>
</reference>
<feature type="compositionally biased region" description="Basic and acidic residues" evidence="9">
    <location>
        <begin position="413"/>
        <end position="432"/>
    </location>
</feature>
<feature type="region of interest" description="Disordered" evidence="9">
    <location>
        <begin position="1080"/>
        <end position="1135"/>
    </location>
</feature>
<dbReference type="OrthoDB" id="196264at2759"/>
<evidence type="ECO:0000256" key="8">
    <source>
        <dbReference type="ARBA" id="ARBA00023201"/>
    </source>
</evidence>
<feature type="transmembrane region" description="Helical" evidence="10">
    <location>
        <begin position="644"/>
        <end position="663"/>
    </location>
</feature>
<evidence type="ECO:0000259" key="11">
    <source>
        <dbReference type="Pfam" id="PF00999"/>
    </source>
</evidence>
<keyword evidence="2" id="KW-0813">Transport</keyword>
<dbReference type="GO" id="GO:0015386">
    <property type="term" value="F:potassium:proton antiporter activity"/>
    <property type="evidence" value="ECO:0007669"/>
    <property type="project" value="TreeGrafter"/>
</dbReference>
<keyword evidence="8" id="KW-0739">Sodium transport</keyword>
<keyword evidence="7 10" id="KW-0472">Membrane</keyword>
<feature type="transmembrane region" description="Helical" evidence="10">
    <location>
        <begin position="751"/>
        <end position="780"/>
    </location>
</feature>
<evidence type="ECO:0000256" key="7">
    <source>
        <dbReference type="ARBA" id="ARBA00023136"/>
    </source>
</evidence>
<feature type="transmembrane region" description="Helical" evidence="10">
    <location>
        <begin position="787"/>
        <end position="804"/>
    </location>
</feature>
<feature type="transmembrane region" description="Helical" evidence="10">
    <location>
        <begin position="615"/>
        <end position="632"/>
    </location>
</feature>
<dbReference type="GO" id="GO:0051453">
    <property type="term" value="P:regulation of intracellular pH"/>
    <property type="evidence" value="ECO:0007669"/>
    <property type="project" value="TreeGrafter"/>
</dbReference>
<name>A0A9K3KPH8_9STRA</name>
<organism evidence="12 13">
    <name type="scientific">Nitzschia inconspicua</name>
    <dbReference type="NCBI Taxonomy" id="303405"/>
    <lineage>
        <taxon>Eukaryota</taxon>
        <taxon>Sar</taxon>
        <taxon>Stramenopiles</taxon>
        <taxon>Ochrophyta</taxon>
        <taxon>Bacillariophyta</taxon>
        <taxon>Bacillariophyceae</taxon>
        <taxon>Bacillariophycidae</taxon>
        <taxon>Bacillariales</taxon>
        <taxon>Bacillariaceae</taxon>
        <taxon>Nitzschia</taxon>
    </lineage>
</organism>
<feature type="compositionally biased region" description="Basic residues" evidence="9">
    <location>
        <begin position="1126"/>
        <end position="1135"/>
    </location>
</feature>
<comment type="caution">
    <text evidence="12">The sequence shown here is derived from an EMBL/GenBank/DDBJ whole genome shotgun (WGS) entry which is preliminary data.</text>
</comment>
<keyword evidence="13" id="KW-1185">Reference proteome</keyword>
<feature type="compositionally biased region" description="Low complexity" evidence="9">
    <location>
        <begin position="1"/>
        <end position="12"/>
    </location>
</feature>
<feature type="region of interest" description="Disordered" evidence="9">
    <location>
        <begin position="378"/>
        <end position="432"/>
    </location>
</feature>
<feature type="region of interest" description="Disordered" evidence="9">
    <location>
        <begin position="153"/>
        <end position="186"/>
    </location>
</feature>
<feature type="transmembrane region" description="Helical" evidence="10">
    <location>
        <begin position="683"/>
        <end position="701"/>
    </location>
</feature>
<proteinExistence type="predicted"/>
<comment type="subcellular location">
    <subcellularLocation>
        <location evidence="1">Membrane</location>
        <topology evidence="1">Multi-pass membrane protein</topology>
    </subcellularLocation>
</comment>
<evidence type="ECO:0000256" key="5">
    <source>
        <dbReference type="ARBA" id="ARBA00023053"/>
    </source>
</evidence>
<keyword evidence="5" id="KW-0915">Sodium</keyword>
<dbReference type="GO" id="GO:0015385">
    <property type="term" value="F:sodium:proton antiporter activity"/>
    <property type="evidence" value="ECO:0007669"/>
    <property type="project" value="InterPro"/>
</dbReference>
<evidence type="ECO:0000256" key="4">
    <source>
        <dbReference type="ARBA" id="ARBA00022989"/>
    </source>
</evidence>
<feature type="compositionally biased region" description="Polar residues" evidence="9">
    <location>
        <begin position="165"/>
        <end position="180"/>
    </location>
</feature>
<accession>A0A9K3KPH8</accession>
<dbReference type="Pfam" id="PF00999">
    <property type="entry name" value="Na_H_Exchanger"/>
    <property type="match status" value="2"/>
</dbReference>
<feature type="transmembrane region" description="Helical" evidence="10">
    <location>
        <begin position="713"/>
        <end position="731"/>
    </location>
</feature>
<feature type="region of interest" description="Disordered" evidence="9">
    <location>
        <begin position="1"/>
        <end position="89"/>
    </location>
</feature>
<evidence type="ECO:0000256" key="9">
    <source>
        <dbReference type="SAM" id="MobiDB-lite"/>
    </source>
</evidence>
<feature type="compositionally biased region" description="Basic and acidic residues" evidence="9">
    <location>
        <begin position="1093"/>
        <end position="1107"/>
    </location>
</feature>
<sequence>MAPRDSATTASSIPPPSRQASGPATLPPNRRAVEERVTPQAVVLSPPSDSSGFPTPPRSNLSSLPPHSPTQHHDDNDHNDDDYNNNSEIMPAPSVSVLVRNKRRGGSRFLFWACALVVALVVVILLEDEHELRRTDGRVKSLSWKGLPEPILTQNNLAENDENDSASGQTIDSRETATTSDTDDDGWTNWFGQKSVRSGSYRLANNDKPTIESTVLKDKITQKLQPFPVIQYDDDHIPQSVAGSFLHASDALLCRDSVIDYVINATDLKDECDGLKKAFTKHCADEDEPTLTKKRRRLLTDQTIQISENPVLRLQKHIFYLSRRLHSWWYAPDNSVFMAEDQILEAWDDASFEVEHGWDLLYRDEDIAAILRYPVSVRDTSSSSPEGDLQRRRSIEEKTSNDSNRVSSLANSTRRDTEHRSSNDGELEKGKEVAVKIPVEQLTEAQNKTIVSKDSNKHMANLALPITNRHISEKILTETLMLQQDQKIIKAVQNQTNHTFAQADAAASKKAVSDAADYVSSVLNDPTSVEARTCCTSILNVFHENCSVDEEEELSDSRLFVTVVVIAFCGLVKSLIRHFTIRWLPEAAGCILVGVMAGYILTFFPHHDMSFDGNWFLRILVPPIVFEAALSIDKRSFNRHIVPILFYAVIGTLLASGITAIVVHEGSVYLRGLCETIPYPEALAFGALISSIDPIAVLSVLSNMGMTDLDTIYVVIFGESLLNDGVAIVLFETLVHFLDDNMEVDGNAVTAAAIHFVVVFVGSFLIGIASGLCCTVYYWLMLGCQTPLVEVLMFCCWALLPYYVCDGIEWSGIVAVVAAGFIMDMYVVGTNSKVSPPEPSNENGHASLNGSISGSLLEDSGNEKDRRRGQPLLRRPIFSKDGLLGTEAKTHIGFVTEIIATMMETAIFAYLGLFLFSSRYHWNFYHIVIAIAGCCISRAIMIPIMSLAANWLTRAQQVGHKCRSQQLSQQSTLPDGIKTAAGVIIDRKMQLVLWFAGLRGAMSFALVEHIPLYDSVTGEGTRLKSELKAMTSASIIFTVFVLGGGTFYMMDALGMAPSQAKDGGGKSSPLETEMVGLLRTVPGEPSDYDDREESNNSDHFPDERKEVYTSAGTGSQGLPPKLPGRPVRRQRKNID</sequence>
<dbReference type="EMBL" id="JAGRRH010000021">
    <property type="protein sequence ID" value="KAG7347004.1"/>
    <property type="molecule type" value="Genomic_DNA"/>
</dbReference>
<evidence type="ECO:0000256" key="1">
    <source>
        <dbReference type="ARBA" id="ARBA00004141"/>
    </source>
</evidence>
<keyword evidence="6" id="KW-0406">Ion transport</keyword>
<feature type="transmembrane region" description="Helical" evidence="10">
    <location>
        <begin position="559"/>
        <end position="576"/>
    </location>
</feature>
<feature type="transmembrane region" description="Helical" evidence="10">
    <location>
        <begin position="1030"/>
        <end position="1050"/>
    </location>
</feature>
<keyword evidence="4 10" id="KW-1133">Transmembrane helix</keyword>
<evidence type="ECO:0000313" key="12">
    <source>
        <dbReference type="EMBL" id="KAG7347004.1"/>
    </source>
</evidence>
<dbReference type="PANTHER" id="PTHR10110:SF187">
    <property type="entry name" value="SODIUM_HYDROGEN EXCHANGER"/>
    <property type="match status" value="1"/>
</dbReference>
<dbReference type="PANTHER" id="PTHR10110">
    <property type="entry name" value="SODIUM/HYDROGEN EXCHANGER"/>
    <property type="match status" value="1"/>
</dbReference>
<feature type="transmembrane region" description="Helical" evidence="10">
    <location>
        <begin position="898"/>
        <end position="918"/>
    </location>
</feature>